<gene>
    <name evidence="1" type="ORF">U9M48_022770</name>
</gene>
<accession>A0AAQ3WTY1</accession>
<keyword evidence="2" id="KW-1185">Reference proteome</keyword>
<dbReference type="PANTHER" id="PTHR33116:SF86">
    <property type="entry name" value="REVERSE TRANSCRIPTASE DOMAIN-CONTAINING PROTEIN"/>
    <property type="match status" value="1"/>
</dbReference>
<reference evidence="1 2" key="1">
    <citation type="submission" date="2024-02" db="EMBL/GenBank/DDBJ databases">
        <title>High-quality chromosome-scale genome assembly of Pensacola bahiagrass (Paspalum notatum Flugge var. saurae).</title>
        <authorList>
            <person name="Vega J.M."/>
            <person name="Podio M."/>
            <person name="Orjuela J."/>
            <person name="Siena L.A."/>
            <person name="Pessino S.C."/>
            <person name="Combes M.C."/>
            <person name="Mariac C."/>
            <person name="Albertini E."/>
            <person name="Pupilli F."/>
            <person name="Ortiz J.P.A."/>
            <person name="Leblanc O."/>
        </authorList>
    </citation>
    <scope>NUCLEOTIDE SEQUENCE [LARGE SCALE GENOMIC DNA]</scope>
    <source>
        <strain evidence="1">R1</strain>
        <tissue evidence="1">Leaf</tissue>
    </source>
</reference>
<organism evidence="1 2">
    <name type="scientific">Paspalum notatum var. saurae</name>
    <dbReference type="NCBI Taxonomy" id="547442"/>
    <lineage>
        <taxon>Eukaryota</taxon>
        <taxon>Viridiplantae</taxon>
        <taxon>Streptophyta</taxon>
        <taxon>Embryophyta</taxon>
        <taxon>Tracheophyta</taxon>
        <taxon>Spermatophyta</taxon>
        <taxon>Magnoliopsida</taxon>
        <taxon>Liliopsida</taxon>
        <taxon>Poales</taxon>
        <taxon>Poaceae</taxon>
        <taxon>PACMAD clade</taxon>
        <taxon>Panicoideae</taxon>
        <taxon>Andropogonodae</taxon>
        <taxon>Paspaleae</taxon>
        <taxon>Paspalinae</taxon>
        <taxon>Paspalum</taxon>
    </lineage>
</organism>
<evidence type="ECO:0000313" key="2">
    <source>
        <dbReference type="Proteomes" id="UP001341281"/>
    </source>
</evidence>
<dbReference type="PANTHER" id="PTHR33116">
    <property type="entry name" value="REVERSE TRANSCRIPTASE ZINC-BINDING DOMAIN-CONTAINING PROTEIN-RELATED-RELATED"/>
    <property type="match status" value="1"/>
</dbReference>
<name>A0AAQ3WTY1_PASNO</name>
<evidence type="ECO:0000313" key="1">
    <source>
        <dbReference type="EMBL" id="WVZ74608.1"/>
    </source>
</evidence>
<dbReference type="Proteomes" id="UP001341281">
    <property type="component" value="Chromosome 05"/>
</dbReference>
<protein>
    <recommendedName>
        <fullName evidence="3">Reverse transcriptase</fullName>
    </recommendedName>
</protein>
<evidence type="ECO:0008006" key="3">
    <source>
        <dbReference type="Google" id="ProtNLM"/>
    </source>
</evidence>
<sequence>MKGEHFQPLREKLRKRLTAYTEKHLSAAAKEVLIKSVAQALPTYIMVCDDLTSIIRNFWWGSEKGKRKTAWTAWKNLLLKKTQGGLGFKDMRAFNQAMLAR</sequence>
<dbReference type="EMBL" id="CP144749">
    <property type="protein sequence ID" value="WVZ74608.1"/>
    <property type="molecule type" value="Genomic_DNA"/>
</dbReference>
<dbReference type="AlphaFoldDB" id="A0AAQ3WTY1"/>
<proteinExistence type="predicted"/>